<dbReference type="RefSeq" id="WP_378935116.1">
    <property type="nucleotide sequence ID" value="NZ_JBHLVO010000011.1"/>
</dbReference>
<accession>A0ABV6GHI0</accession>
<protein>
    <submittedName>
        <fullName evidence="1">DUF4312 family protein</fullName>
    </submittedName>
</protein>
<sequence>METTINRKVRVEGTGKSREQALNMALGKIQRKVMDEYKAMILRIEPLGTEVIEAIEQTYTERFLLFFFPRKRHNYKVVLDVDVNIILLKIDEIEFRKIEDTSGVIKRILRNEHIESK</sequence>
<dbReference type="Proteomes" id="UP001589854">
    <property type="component" value="Unassembled WGS sequence"/>
</dbReference>
<evidence type="ECO:0000313" key="1">
    <source>
        <dbReference type="EMBL" id="MFC0272619.1"/>
    </source>
</evidence>
<gene>
    <name evidence="1" type="ORF">ACFFIX_14375</name>
</gene>
<keyword evidence="2" id="KW-1185">Reference proteome</keyword>
<reference evidence="1 2" key="1">
    <citation type="submission" date="2024-09" db="EMBL/GenBank/DDBJ databases">
        <authorList>
            <person name="Sun Q."/>
            <person name="Mori K."/>
        </authorList>
    </citation>
    <scope>NUCLEOTIDE SEQUENCE [LARGE SCALE GENOMIC DNA]</scope>
    <source>
        <strain evidence="1 2">CCM 7228</strain>
    </source>
</reference>
<evidence type="ECO:0000313" key="2">
    <source>
        <dbReference type="Proteomes" id="UP001589854"/>
    </source>
</evidence>
<dbReference type="EMBL" id="JBHLVO010000011">
    <property type="protein sequence ID" value="MFC0272619.1"/>
    <property type="molecule type" value="Genomic_DNA"/>
</dbReference>
<dbReference type="InterPro" id="IPR020037">
    <property type="entry name" value="DUF4312"/>
</dbReference>
<name>A0ABV6GHI0_9BACI</name>
<dbReference type="Pfam" id="PF14189">
    <property type="entry name" value="DUF4312"/>
    <property type="match status" value="1"/>
</dbReference>
<proteinExistence type="predicted"/>
<organism evidence="1 2">
    <name type="scientific">Metabacillus herbersteinensis</name>
    <dbReference type="NCBI Taxonomy" id="283816"/>
    <lineage>
        <taxon>Bacteria</taxon>
        <taxon>Bacillati</taxon>
        <taxon>Bacillota</taxon>
        <taxon>Bacilli</taxon>
        <taxon>Bacillales</taxon>
        <taxon>Bacillaceae</taxon>
        <taxon>Metabacillus</taxon>
    </lineage>
</organism>
<comment type="caution">
    <text evidence="1">The sequence shown here is derived from an EMBL/GenBank/DDBJ whole genome shotgun (WGS) entry which is preliminary data.</text>
</comment>
<dbReference type="NCBIfam" id="TIGR03578">
    <property type="entry name" value="EF_0831"/>
    <property type="match status" value="1"/>
</dbReference>